<evidence type="ECO:0000259" key="5">
    <source>
        <dbReference type="Pfam" id="PF02879"/>
    </source>
</evidence>
<comment type="cofactor">
    <cofactor evidence="1">
        <name>Mg(2+)</name>
        <dbReference type="ChEBI" id="CHEBI:18420"/>
    </cofactor>
</comment>
<dbReference type="GO" id="GO:0004615">
    <property type="term" value="F:phosphomannomutase activity"/>
    <property type="evidence" value="ECO:0007669"/>
    <property type="project" value="TreeGrafter"/>
</dbReference>
<dbReference type="InterPro" id="IPR050060">
    <property type="entry name" value="Phosphoglucosamine_mutase"/>
</dbReference>
<evidence type="ECO:0000256" key="3">
    <source>
        <dbReference type="ARBA" id="ARBA00022553"/>
    </source>
</evidence>
<feature type="domain" description="Alpha-D-phosphohexomutase alpha/beta/alpha" evidence="5">
    <location>
        <begin position="193"/>
        <end position="278"/>
    </location>
</feature>
<dbReference type="AlphaFoldDB" id="A0A0B2K312"/>
<dbReference type="FunFam" id="3.40.120.10:FF:000010">
    <property type="entry name" value="phosphomannomutase/phosphoglucomutase isoform X1"/>
    <property type="match status" value="1"/>
</dbReference>
<sequence length="503" mass="54891">MDEKMLLKLQNGSDIRGVAMEGVEGEDVTLTHDVANVIGAAFVNFLAEKIGKPANKLKIAVGHDSRLSAESLKEAAIQGAMNLGARVFDCGLSSTPAMFMSIVFEDTQMDGAIMITASHLPYNRNGLKFFTAEGGLEKADIKAILKGAAKLEPAEYDISDVETLELIDLYSEYLCEKIRVGANLEENYMQPLSGMKIVVDAGNGAGGFFADKVLKPLGADTTGSKYLDPDGRFPNHVPNPENKEAMASIKKIVNDSNADLGLIFDTDVDRMGAVLPDGKTISRNALIAMMASILAPDYPGSTIVTDSVTSDELTEFLEGSLHLKHHRFKRGYKNVINECIRLNEEGIVSPLAIETSGHGALQENYYLDDGAYLAVKLIIAAAKAKREDKTLASLIEELGYPAEAREYRLYIRGLEDYKTYGRGVLEEFKELAEARGIQVASPSYEGVRLVFPNEGWILLRLSLHDPNMPMNIEGKHAGDCDKLTNIAKELVSGFVHLDDSVMY</sequence>
<feature type="domain" description="Alpha-D-phosphohexomutase alpha/beta/alpha" evidence="4">
    <location>
        <begin position="11"/>
        <end position="150"/>
    </location>
</feature>
<dbReference type="Gene3D" id="3.40.120.10">
    <property type="entry name" value="Alpha-D-Glucose-1,6-Bisphosphate, subunit A, domain 3"/>
    <property type="match status" value="3"/>
</dbReference>
<dbReference type="PANTHER" id="PTHR42946">
    <property type="entry name" value="PHOSPHOHEXOSE MUTASE"/>
    <property type="match status" value="1"/>
</dbReference>
<dbReference type="Pfam" id="PF02878">
    <property type="entry name" value="PGM_PMM_I"/>
    <property type="match status" value="1"/>
</dbReference>
<dbReference type="GO" id="GO:0005975">
    <property type="term" value="P:carbohydrate metabolic process"/>
    <property type="evidence" value="ECO:0007669"/>
    <property type="project" value="InterPro"/>
</dbReference>
<keyword evidence="8" id="KW-1185">Reference proteome</keyword>
<dbReference type="Pfam" id="PF02880">
    <property type="entry name" value="PGM_PMM_III"/>
    <property type="match status" value="1"/>
</dbReference>
<dbReference type="Proteomes" id="UP000030993">
    <property type="component" value="Unassembled WGS sequence"/>
</dbReference>
<dbReference type="InterPro" id="IPR005845">
    <property type="entry name" value="A-D-PHexomutase_a/b/a-II"/>
</dbReference>
<reference evidence="7 8" key="1">
    <citation type="journal article" date="2013" name="PLoS ONE">
        <title>Identification and characterization of three novel lipases belonging to families II and V from Anaerovibrio lipolyticus 5ST.</title>
        <authorList>
            <person name="Prive F."/>
            <person name="Kaderbhai N.N."/>
            <person name="Girdwood S."/>
            <person name="Worgan H.J."/>
            <person name="Pinloche E."/>
            <person name="Scollan N.D."/>
            <person name="Huws S.A."/>
            <person name="Newbold C.J."/>
        </authorList>
    </citation>
    <scope>NUCLEOTIDE SEQUENCE [LARGE SCALE GENOMIC DNA]</scope>
    <source>
        <strain evidence="7 8">5S</strain>
    </source>
</reference>
<evidence type="ECO:0000256" key="1">
    <source>
        <dbReference type="ARBA" id="ARBA00001946"/>
    </source>
</evidence>
<dbReference type="InterPro" id="IPR005846">
    <property type="entry name" value="A-D-PHexomutase_a/b/a-III"/>
</dbReference>
<dbReference type="InterPro" id="IPR005844">
    <property type="entry name" value="A-D-PHexomutase_a/b/a-I"/>
</dbReference>
<comment type="caution">
    <text evidence="7">The sequence shown here is derived from an EMBL/GenBank/DDBJ whole genome shotgun (WGS) entry which is preliminary data.</text>
</comment>
<dbReference type="STRING" id="82374.NZ47_04430"/>
<evidence type="ECO:0000256" key="2">
    <source>
        <dbReference type="ARBA" id="ARBA00010231"/>
    </source>
</evidence>
<dbReference type="PANTHER" id="PTHR42946:SF1">
    <property type="entry name" value="PHOSPHOGLUCOMUTASE (ALPHA-D-GLUCOSE-1,6-BISPHOSPHATE-DEPENDENT)"/>
    <property type="match status" value="1"/>
</dbReference>
<dbReference type="InterPro" id="IPR005841">
    <property type="entry name" value="Alpha-D-phosphohexomutase_SF"/>
</dbReference>
<comment type="similarity">
    <text evidence="2">Belongs to the phosphohexose mutase family.</text>
</comment>
<dbReference type="PRINTS" id="PR00509">
    <property type="entry name" value="PGMPMM"/>
</dbReference>
<dbReference type="InterPro" id="IPR016055">
    <property type="entry name" value="A-D-PHexomutase_a/b/a-I/II/III"/>
</dbReference>
<keyword evidence="3" id="KW-0597">Phosphoprotein</keyword>
<dbReference type="RefSeq" id="WP_039206854.1">
    <property type="nucleotide sequence ID" value="NZ_JSCE01000086.1"/>
</dbReference>
<proteinExistence type="inferred from homology"/>
<organism evidence="7 8">
    <name type="scientific">Anaerovibrio lipolyticus</name>
    <dbReference type="NCBI Taxonomy" id="82374"/>
    <lineage>
        <taxon>Bacteria</taxon>
        <taxon>Bacillati</taxon>
        <taxon>Bacillota</taxon>
        <taxon>Negativicutes</taxon>
        <taxon>Selenomonadales</taxon>
        <taxon>Selenomonadaceae</taxon>
        <taxon>Anaerovibrio</taxon>
    </lineage>
</organism>
<feature type="domain" description="Alpha-D-phosphohexomutase alpha/beta/alpha" evidence="6">
    <location>
        <begin position="284"/>
        <end position="397"/>
    </location>
</feature>
<protein>
    <submittedName>
        <fullName evidence="7">Phosphoglucomutase</fullName>
    </submittedName>
</protein>
<name>A0A0B2K312_9FIRM</name>
<dbReference type="Gene3D" id="3.30.310.50">
    <property type="entry name" value="Alpha-D-phosphohexomutase, C-terminal domain"/>
    <property type="match status" value="1"/>
</dbReference>
<evidence type="ECO:0000313" key="8">
    <source>
        <dbReference type="Proteomes" id="UP000030993"/>
    </source>
</evidence>
<dbReference type="eggNOG" id="COG1109">
    <property type="taxonomic scope" value="Bacteria"/>
</dbReference>
<dbReference type="CDD" id="cd03089">
    <property type="entry name" value="PMM_PGM"/>
    <property type="match status" value="1"/>
</dbReference>
<dbReference type="Pfam" id="PF02879">
    <property type="entry name" value="PGM_PMM_II"/>
    <property type="match status" value="1"/>
</dbReference>
<accession>A0A0B2K312</accession>
<dbReference type="SUPFAM" id="SSF53738">
    <property type="entry name" value="Phosphoglucomutase, first 3 domains"/>
    <property type="match status" value="3"/>
</dbReference>
<dbReference type="EMBL" id="JSCE01000086">
    <property type="protein sequence ID" value="KHM52532.1"/>
    <property type="molecule type" value="Genomic_DNA"/>
</dbReference>
<gene>
    <name evidence="7" type="ORF">NZ47_04430</name>
</gene>
<evidence type="ECO:0000259" key="4">
    <source>
        <dbReference type="Pfam" id="PF02878"/>
    </source>
</evidence>
<evidence type="ECO:0000259" key="6">
    <source>
        <dbReference type="Pfam" id="PF02880"/>
    </source>
</evidence>
<evidence type="ECO:0000313" key="7">
    <source>
        <dbReference type="EMBL" id="KHM52532.1"/>
    </source>
</evidence>